<dbReference type="AlphaFoldDB" id="A0A9Q3C0I3"/>
<dbReference type="Proteomes" id="UP000765509">
    <property type="component" value="Unassembled WGS sequence"/>
</dbReference>
<sequence length="72" mass="8051">MDLDQDIQVINQKDNNVSLEERHKWKIPALQPAPKGNNRDIPVLVQELVYGSKAEGVGTSSKSLDRHNKLSS</sequence>
<dbReference type="EMBL" id="AVOT02003834">
    <property type="protein sequence ID" value="MBW0474708.1"/>
    <property type="molecule type" value="Genomic_DNA"/>
</dbReference>
<evidence type="ECO:0000313" key="1">
    <source>
        <dbReference type="EMBL" id="MBW0474708.1"/>
    </source>
</evidence>
<accession>A0A9Q3C0I3</accession>
<reference evidence="1" key="1">
    <citation type="submission" date="2021-03" db="EMBL/GenBank/DDBJ databases">
        <title>Draft genome sequence of rust myrtle Austropuccinia psidii MF-1, a brazilian biotype.</title>
        <authorList>
            <person name="Quecine M.C."/>
            <person name="Pachon D.M.R."/>
            <person name="Bonatelli M.L."/>
            <person name="Correr F.H."/>
            <person name="Franceschini L.M."/>
            <person name="Leite T.F."/>
            <person name="Margarido G.R.A."/>
            <person name="Almeida C.A."/>
            <person name="Ferrarezi J.A."/>
            <person name="Labate C.A."/>
        </authorList>
    </citation>
    <scope>NUCLEOTIDE SEQUENCE</scope>
    <source>
        <strain evidence="1">MF-1</strain>
    </source>
</reference>
<evidence type="ECO:0000313" key="2">
    <source>
        <dbReference type="Proteomes" id="UP000765509"/>
    </source>
</evidence>
<comment type="caution">
    <text evidence="1">The sequence shown here is derived from an EMBL/GenBank/DDBJ whole genome shotgun (WGS) entry which is preliminary data.</text>
</comment>
<protein>
    <submittedName>
        <fullName evidence="1">Uncharacterized protein</fullName>
    </submittedName>
</protein>
<organism evidence="1 2">
    <name type="scientific">Austropuccinia psidii MF-1</name>
    <dbReference type="NCBI Taxonomy" id="1389203"/>
    <lineage>
        <taxon>Eukaryota</taxon>
        <taxon>Fungi</taxon>
        <taxon>Dikarya</taxon>
        <taxon>Basidiomycota</taxon>
        <taxon>Pucciniomycotina</taxon>
        <taxon>Pucciniomycetes</taxon>
        <taxon>Pucciniales</taxon>
        <taxon>Sphaerophragmiaceae</taxon>
        <taxon>Austropuccinia</taxon>
    </lineage>
</organism>
<proteinExistence type="predicted"/>
<keyword evidence="2" id="KW-1185">Reference proteome</keyword>
<gene>
    <name evidence="1" type="ORF">O181_014423</name>
</gene>
<name>A0A9Q3C0I3_9BASI</name>